<feature type="signal peptide" evidence="1">
    <location>
        <begin position="1"/>
        <end position="22"/>
    </location>
</feature>
<dbReference type="SUPFAM" id="SSF48230">
    <property type="entry name" value="Chondroitin AC/alginate lyase"/>
    <property type="match status" value="1"/>
</dbReference>
<dbReference type="PANTHER" id="PTHR39210">
    <property type="entry name" value="HEPARIN-SULFATE LYASE"/>
    <property type="match status" value="1"/>
</dbReference>
<gene>
    <name evidence="2" type="ORF">PDESU_03918</name>
</gene>
<dbReference type="Gene3D" id="2.70.98.70">
    <property type="match status" value="1"/>
</dbReference>
<reference evidence="2 3" key="1">
    <citation type="submission" date="2019-04" db="EMBL/GenBank/DDBJ databases">
        <authorList>
            <person name="Van Vliet M D."/>
        </authorList>
    </citation>
    <scope>NUCLEOTIDE SEQUENCE [LARGE SCALE GENOMIC DNA]</scope>
    <source>
        <strain evidence="2 3">F1</strain>
    </source>
</reference>
<dbReference type="Proteomes" id="UP000366872">
    <property type="component" value="Unassembled WGS sequence"/>
</dbReference>
<evidence type="ECO:0008006" key="4">
    <source>
        <dbReference type="Google" id="ProtNLM"/>
    </source>
</evidence>
<evidence type="ECO:0000313" key="2">
    <source>
        <dbReference type="EMBL" id="VGO15335.1"/>
    </source>
</evidence>
<proteinExistence type="predicted"/>
<dbReference type="EMBL" id="CAAHFG010000002">
    <property type="protein sequence ID" value="VGO15335.1"/>
    <property type="molecule type" value="Genomic_DNA"/>
</dbReference>
<sequence length="1163" mass="128705">MMPLKQAVAVGCALMFFSVARGGVSCLEEWSGVSVKRGVARLAVPGEASFTYPDGERGWHRVGLSFVHDGSANWRDMHGIRFEVFLPADKALKAQATMQNAPYKLNKGSTDVVDTLSASFGLAGKGWHTVTLPLESFNLPRAKPFALESIKSFSIKAGFADGSEGELKLRNLQVVKADRINLESGIRSRSAKGGETVVYELLVSNCTDEPQAVVLSQSAKGREVMGTTVEPSEWVLQPGERKTCTVSVTVSGRVASGGHETQTIIASANGHPAGKIEYLTAARLPHPYLIHTQARWDAVREKAKTVEWAKKEAAKIIKASNGWNVPEVNSTKISKASNSIYLIQKGAVKEAWNAAIAWQLTGDKAHAEKVALFLRRLSDPETGYPKTLQASSGSLVQEGVFFQHAAWAYDTIHNAAVLTGEDHANIEQTFRLYFKVIDQSISQGITGNWEVAQLCGAVYCALAIQDLAAVERFIEGPGGFYDQVSNGIMADGWWYECAIGYNGWVTSEFTQLALALQPWGIDYLHASFPAAYSKEYSIFPVDAAARRQYIYGKPFQKWGPIHKPYVKIQDMWNAMLPYIDYDGVMFANNDAVENRFDANYYEIAYFAYGDPKYASVIKGSGHRDLVYGVAELPEQTPAFGNGSAFSDNVGAAMLRSTQEEPRERIQAVLKYGTHGGYHGHFDRTALNSLMRYGRSFYNPEHVWYSYPNFMYAYFVQSSLPHNMVVVDMKQQEAVESHKLLFSTNELMQVTAVETLARWSSPPYGGINYPWFTGDTFQEKCWDEGRHMPVPENEPKWGVLGSFTDRVTQRRLMAVTDDYVVLADYLEAPEEHTFDCLFNIKGFQGIEGARPVRHTEQMNPDPVLAAQLITDCNWYSADGTTKVSFETQYGKGADNAGTRIHGADGVLKMDVYSAWPREREVMIGTLPEAHGVNRKFWYAVKGDGKTLADGKFGAWILGRDEIDVSLEGIKTLTLTTKAEFKPDAPKTLFWANPVIVTADGKELNLSDFKLAFSQIDDQPESGSDYYGGPIKIAGRLFEASVPANPLQSGEEGTVTLDLTGLNAVRFTAHVGGDYPLGDETWRRKSLSFRTDGKQARYLTVIEPFEKDGVIASVEAASANEVDVKLKDGRTQKISIQNLEKGKEISVTIREFKNGTFIREEGHGK</sequence>
<protein>
    <recommendedName>
        <fullName evidence="4">Alginate lyase domain-containing protein</fullName>
    </recommendedName>
</protein>
<organism evidence="2 3">
    <name type="scientific">Pontiella desulfatans</name>
    <dbReference type="NCBI Taxonomy" id="2750659"/>
    <lineage>
        <taxon>Bacteria</taxon>
        <taxon>Pseudomonadati</taxon>
        <taxon>Kiritimatiellota</taxon>
        <taxon>Kiritimatiellia</taxon>
        <taxon>Kiritimatiellales</taxon>
        <taxon>Pontiellaceae</taxon>
        <taxon>Pontiella</taxon>
    </lineage>
</organism>
<dbReference type="RefSeq" id="WP_136080907.1">
    <property type="nucleotide sequence ID" value="NZ_CAAHFG010000002.1"/>
</dbReference>
<name>A0A6C2U5Z3_PONDE</name>
<feature type="chain" id="PRO_5025642367" description="Alginate lyase domain-containing protein" evidence="1">
    <location>
        <begin position="23"/>
        <end position="1163"/>
    </location>
</feature>
<keyword evidence="3" id="KW-1185">Reference proteome</keyword>
<dbReference type="Gene3D" id="1.50.10.100">
    <property type="entry name" value="Chondroitin AC/alginate lyase"/>
    <property type="match status" value="1"/>
</dbReference>
<dbReference type="InterPro" id="IPR008929">
    <property type="entry name" value="Chondroitin_lyas"/>
</dbReference>
<evidence type="ECO:0000313" key="3">
    <source>
        <dbReference type="Proteomes" id="UP000366872"/>
    </source>
</evidence>
<evidence type="ECO:0000256" key="1">
    <source>
        <dbReference type="SAM" id="SignalP"/>
    </source>
</evidence>
<accession>A0A6C2U5Z3</accession>
<dbReference type="PANTHER" id="PTHR39210:SF1">
    <property type="entry name" value="HEPARIN-SULFATE LYASE"/>
    <property type="match status" value="1"/>
</dbReference>
<keyword evidence="1" id="KW-0732">Signal</keyword>
<dbReference type="AlphaFoldDB" id="A0A6C2U5Z3"/>